<dbReference type="InterPro" id="IPR025326">
    <property type="entry name" value="DUF4232"/>
</dbReference>
<proteinExistence type="predicted"/>
<dbReference type="EMBL" id="CP163431">
    <property type="protein sequence ID" value="XDQ03365.1"/>
    <property type="molecule type" value="Genomic_DNA"/>
</dbReference>
<feature type="domain" description="DUF4232" evidence="3">
    <location>
        <begin position="107"/>
        <end position="235"/>
    </location>
</feature>
<dbReference type="AlphaFoldDB" id="A0AB39MC31"/>
<feature type="region of interest" description="Disordered" evidence="1">
    <location>
        <begin position="223"/>
        <end position="242"/>
    </location>
</feature>
<evidence type="ECO:0000313" key="4">
    <source>
        <dbReference type="EMBL" id="XDQ03365.1"/>
    </source>
</evidence>
<feature type="compositionally biased region" description="Low complexity" evidence="1">
    <location>
        <begin position="34"/>
        <end position="56"/>
    </location>
</feature>
<evidence type="ECO:0000256" key="1">
    <source>
        <dbReference type="SAM" id="MobiDB-lite"/>
    </source>
</evidence>
<evidence type="ECO:0000256" key="2">
    <source>
        <dbReference type="SAM" id="SignalP"/>
    </source>
</evidence>
<keyword evidence="2" id="KW-0732">Signal</keyword>
<dbReference type="Pfam" id="PF14016">
    <property type="entry name" value="DUF4232"/>
    <property type="match status" value="1"/>
</dbReference>
<feature type="signal peptide" evidence="2">
    <location>
        <begin position="1"/>
        <end position="29"/>
    </location>
</feature>
<protein>
    <submittedName>
        <fullName evidence="4">DUF4232 domain-containing protein</fullName>
    </submittedName>
</protein>
<gene>
    <name evidence="4" type="ORF">AB5J58_25845</name>
</gene>
<accession>A0AB39MC31</accession>
<dbReference type="RefSeq" id="WP_369189285.1">
    <property type="nucleotide sequence ID" value="NZ_CP163431.1"/>
</dbReference>
<name>A0AB39MC31_9ACTN</name>
<feature type="region of interest" description="Disordered" evidence="1">
    <location>
        <begin position="27"/>
        <end position="102"/>
    </location>
</feature>
<reference evidence="4" key="1">
    <citation type="submission" date="2024-07" db="EMBL/GenBank/DDBJ databases">
        <authorList>
            <person name="Yu S.T."/>
        </authorList>
    </citation>
    <scope>NUCLEOTIDE SEQUENCE</scope>
    <source>
        <strain evidence="4">R08</strain>
    </source>
</reference>
<sequence>MRVHKLTFAALAVAAGLSLTACQSGNDNAGNGQSDPSSTSSASTGGGSDANSNSSSTGGGSGTNASDRSGGSTGTGTSSGSGSKGSGKTAGSGSGSGTGASAKTGKCLTAGLKITAQDGTIGGDTDGTVVVTLTNRSGHACTVAGYAGVDLKTNAGTLSAKRTGQETVSAVLKNGESTYFPVSYPLNTSGGSGVRITGLVVTPPDETHSVTLAWPGAASLPVTDGSGSSVKVGPIGSAGQGG</sequence>
<dbReference type="PROSITE" id="PS51257">
    <property type="entry name" value="PROKAR_LIPOPROTEIN"/>
    <property type="match status" value="1"/>
</dbReference>
<organism evidence="4">
    <name type="scientific">Streptomyces sp. R08</name>
    <dbReference type="NCBI Taxonomy" id="3238624"/>
    <lineage>
        <taxon>Bacteria</taxon>
        <taxon>Bacillati</taxon>
        <taxon>Actinomycetota</taxon>
        <taxon>Actinomycetes</taxon>
        <taxon>Kitasatosporales</taxon>
        <taxon>Streptomycetaceae</taxon>
        <taxon>Streptomyces</taxon>
    </lineage>
</organism>
<evidence type="ECO:0000259" key="3">
    <source>
        <dbReference type="Pfam" id="PF14016"/>
    </source>
</evidence>
<feature type="compositionally biased region" description="Gly residues" evidence="1">
    <location>
        <begin position="71"/>
        <end position="98"/>
    </location>
</feature>
<feature type="chain" id="PRO_5044314823" evidence="2">
    <location>
        <begin position="30"/>
        <end position="242"/>
    </location>
</feature>